<evidence type="ECO:0000256" key="1">
    <source>
        <dbReference type="ARBA" id="ARBA00004123"/>
    </source>
</evidence>
<evidence type="ECO:0000256" key="3">
    <source>
        <dbReference type="ARBA" id="ARBA00022771"/>
    </source>
</evidence>
<keyword evidence="4" id="KW-0862">Zinc</keyword>
<evidence type="ECO:0000313" key="11">
    <source>
        <dbReference type="EMBL" id="GKV10031.1"/>
    </source>
</evidence>
<name>A0AAV5JGJ5_9ROSI</name>
<dbReference type="AlphaFoldDB" id="A0AAV5JGJ5"/>
<evidence type="ECO:0000256" key="4">
    <source>
        <dbReference type="ARBA" id="ARBA00022833"/>
    </source>
</evidence>
<evidence type="ECO:0000256" key="8">
    <source>
        <dbReference type="PROSITE-ProRule" id="PRU00042"/>
    </source>
</evidence>
<dbReference type="InterPro" id="IPR052426">
    <property type="entry name" value="Plant_dev_regulator"/>
</dbReference>
<comment type="caution">
    <text evidence="11">The sequence shown here is derived from an EMBL/GenBank/DDBJ whole genome shotgun (WGS) entry which is preliminary data.</text>
</comment>
<dbReference type="SUPFAM" id="SSF57667">
    <property type="entry name" value="beta-beta-alpha zinc fingers"/>
    <property type="match status" value="1"/>
</dbReference>
<proteinExistence type="predicted"/>
<feature type="region of interest" description="Disordered" evidence="9">
    <location>
        <begin position="100"/>
        <end position="125"/>
    </location>
</feature>
<keyword evidence="12" id="KW-1185">Reference proteome</keyword>
<dbReference type="Proteomes" id="UP001054252">
    <property type="component" value="Unassembled WGS sequence"/>
</dbReference>
<keyword evidence="3 8" id="KW-0863">Zinc-finger</keyword>
<dbReference type="Pfam" id="PF13912">
    <property type="entry name" value="zf-C2H2_6"/>
    <property type="match status" value="1"/>
</dbReference>
<evidence type="ECO:0000259" key="10">
    <source>
        <dbReference type="PROSITE" id="PS50157"/>
    </source>
</evidence>
<dbReference type="PROSITE" id="PS00028">
    <property type="entry name" value="ZINC_FINGER_C2H2_1"/>
    <property type="match status" value="1"/>
</dbReference>
<feature type="region of interest" description="Disordered" evidence="9">
    <location>
        <begin position="147"/>
        <end position="166"/>
    </location>
</feature>
<keyword evidence="7" id="KW-0539">Nucleus</keyword>
<keyword evidence="2" id="KW-0479">Metal-binding</keyword>
<feature type="domain" description="C2H2-type" evidence="10">
    <location>
        <begin position="31"/>
        <end position="58"/>
    </location>
</feature>
<dbReference type="SMART" id="SM00355">
    <property type="entry name" value="ZnF_C2H2"/>
    <property type="match status" value="1"/>
</dbReference>
<dbReference type="PANTHER" id="PTHR45801:SF117">
    <property type="entry name" value="OS07G0417400 PROTEIN"/>
    <property type="match status" value="1"/>
</dbReference>
<comment type="subcellular location">
    <subcellularLocation>
        <location evidence="1">Nucleus</location>
    </subcellularLocation>
</comment>
<evidence type="ECO:0000256" key="6">
    <source>
        <dbReference type="ARBA" id="ARBA00023163"/>
    </source>
</evidence>
<dbReference type="Gene3D" id="3.30.160.60">
    <property type="entry name" value="Classic Zinc Finger"/>
    <property type="match status" value="1"/>
</dbReference>
<dbReference type="PROSITE" id="PS50157">
    <property type="entry name" value="ZINC_FINGER_C2H2_2"/>
    <property type="match status" value="1"/>
</dbReference>
<protein>
    <recommendedName>
        <fullName evidence="10">C2H2-type domain-containing protein</fullName>
    </recommendedName>
</protein>
<dbReference type="GO" id="GO:0008270">
    <property type="term" value="F:zinc ion binding"/>
    <property type="evidence" value="ECO:0007669"/>
    <property type="project" value="UniProtKB-KW"/>
</dbReference>
<sequence length="193" mass="21382">METRSDGSNSDKSVQMLWSLEDRISGNPRSYTCSFCKKGFSNAQALGGHMNIHRKDRAKLRVQSSDETMLSLDVGMGNQIDHSQVFEDKDVTYLLESITKGKSSSSSTTPQRSCSTLSSCKEDQDTSILPSQAAMGEVDHQQRPLFLDATSTDDDGKTSNDGRNDRMGLDLELRLGLEPHQETTTTKSTIEFF</sequence>
<keyword evidence="5" id="KW-0805">Transcription regulation</keyword>
<organism evidence="11 12">
    <name type="scientific">Rubroshorea leprosula</name>
    <dbReference type="NCBI Taxonomy" id="152421"/>
    <lineage>
        <taxon>Eukaryota</taxon>
        <taxon>Viridiplantae</taxon>
        <taxon>Streptophyta</taxon>
        <taxon>Embryophyta</taxon>
        <taxon>Tracheophyta</taxon>
        <taxon>Spermatophyta</taxon>
        <taxon>Magnoliopsida</taxon>
        <taxon>eudicotyledons</taxon>
        <taxon>Gunneridae</taxon>
        <taxon>Pentapetalae</taxon>
        <taxon>rosids</taxon>
        <taxon>malvids</taxon>
        <taxon>Malvales</taxon>
        <taxon>Dipterocarpaceae</taxon>
        <taxon>Rubroshorea</taxon>
    </lineage>
</organism>
<evidence type="ECO:0000256" key="5">
    <source>
        <dbReference type="ARBA" id="ARBA00023015"/>
    </source>
</evidence>
<feature type="compositionally biased region" description="Basic and acidic residues" evidence="9">
    <location>
        <begin position="154"/>
        <end position="166"/>
    </location>
</feature>
<dbReference type="InterPro" id="IPR036236">
    <property type="entry name" value="Znf_C2H2_sf"/>
</dbReference>
<gene>
    <name evidence="11" type="ORF">SLEP1_g21457</name>
</gene>
<evidence type="ECO:0000256" key="2">
    <source>
        <dbReference type="ARBA" id="ARBA00022723"/>
    </source>
</evidence>
<reference evidence="11 12" key="1">
    <citation type="journal article" date="2021" name="Commun. Biol.">
        <title>The genome of Shorea leprosula (Dipterocarpaceae) highlights the ecological relevance of drought in aseasonal tropical rainforests.</title>
        <authorList>
            <person name="Ng K.K.S."/>
            <person name="Kobayashi M.J."/>
            <person name="Fawcett J.A."/>
            <person name="Hatakeyama M."/>
            <person name="Paape T."/>
            <person name="Ng C.H."/>
            <person name="Ang C.C."/>
            <person name="Tnah L.H."/>
            <person name="Lee C.T."/>
            <person name="Nishiyama T."/>
            <person name="Sese J."/>
            <person name="O'Brien M.J."/>
            <person name="Copetti D."/>
            <person name="Mohd Noor M.I."/>
            <person name="Ong R.C."/>
            <person name="Putra M."/>
            <person name="Sireger I.Z."/>
            <person name="Indrioko S."/>
            <person name="Kosugi Y."/>
            <person name="Izuno A."/>
            <person name="Isagi Y."/>
            <person name="Lee S.L."/>
            <person name="Shimizu K.K."/>
        </authorList>
    </citation>
    <scope>NUCLEOTIDE SEQUENCE [LARGE SCALE GENOMIC DNA]</scope>
    <source>
        <strain evidence="11">214</strain>
    </source>
</reference>
<evidence type="ECO:0000256" key="9">
    <source>
        <dbReference type="SAM" id="MobiDB-lite"/>
    </source>
</evidence>
<accession>A0AAV5JGJ5</accession>
<evidence type="ECO:0000313" key="12">
    <source>
        <dbReference type="Proteomes" id="UP001054252"/>
    </source>
</evidence>
<feature type="compositionally biased region" description="Low complexity" evidence="9">
    <location>
        <begin position="100"/>
        <end position="116"/>
    </location>
</feature>
<dbReference type="EMBL" id="BPVZ01000031">
    <property type="protein sequence ID" value="GKV10031.1"/>
    <property type="molecule type" value="Genomic_DNA"/>
</dbReference>
<keyword evidence="6" id="KW-0804">Transcription</keyword>
<dbReference type="PANTHER" id="PTHR45801">
    <property type="entry name" value="OS07G0101800 PROTEIN"/>
    <property type="match status" value="1"/>
</dbReference>
<evidence type="ECO:0000256" key="7">
    <source>
        <dbReference type="ARBA" id="ARBA00023242"/>
    </source>
</evidence>
<dbReference type="GO" id="GO:0005634">
    <property type="term" value="C:nucleus"/>
    <property type="evidence" value="ECO:0007669"/>
    <property type="project" value="UniProtKB-SubCell"/>
</dbReference>
<dbReference type="InterPro" id="IPR013087">
    <property type="entry name" value="Znf_C2H2_type"/>
</dbReference>